<proteinExistence type="predicted"/>
<accession>A0A444X1P2</accession>
<dbReference type="AlphaFoldDB" id="A0A444X1P2"/>
<comment type="caution">
    <text evidence="2">The sequence shown here is derived from an EMBL/GenBank/DDBJ whole genome shotgun (WGS) entry which is preliminary data.</text>
</comment>
<dbReference type="STRING" id="3818.A0A444X1P2"/>
<dbReference type="Pfam" id="PF14392">
    <property type="entry name" value="zf-CCHC_4"/>
    <property type="match status" value="1"/>
</dbReference>
<name>A0A444X1P2_ARAHY</name>
<sequence>MVKRWERDISPTDMKFTRAEVKLQLWNMPEHCKTIVLRKKIAAKDGKVKECSLFSAGPGKESFLKATVDMEITEPLRRGITMGSKFRYERLPTFCYACGVIGHDETNCGKWNRKRRTMMPNQEIGDHGSPWTQWEQKWILKEICQTTIIQR</sequence>
<dbReference type="PANTHER" id="PTHR31286:SF167">
    <property type="entry name" value="OS09G0268800 PROTEIN"/>
    <property type="match status" value="1"/>
</dbReference>
<evidence type="ECO:0000259" key="1">
    <source>
        <dbReference type="Pfam" id="PF14392"/>
    </source>
</evidence>
<evidence type="ECO:0000313" key="2">
    <source>
        <dbReference type="EMBL" id="RYQ83654.1"/>
    </source>
</evidence>
<protein>
    <recommendedName>
        <fullName evidence="1">Zinc knuckle CX2CX4HX4C domain-containing protein</fullName>
    </recommendedName>
</protein>
<dbReference type="PANTHER" id="PTHR31286">
    <property type="entry name" value="GLYCINE-RICH CELL WALL STRUCTURAL PROTEIN 1.8-LIKE"/>
    <property type="match status" value="1"/>
</dbReference>
<organism evidence="2 3">
    <name type="scientific">Arachis hypogaea</name>
    <name type="common">Peanut</name>
    <dbReference type="NCBI Taxonomy" id="3818"/>
    <lineage>
        <taxon>Eukaryota</taxon>
        <taxon>Viridiplantae</taxon>
        <taxon>Streptophyta</taxon>
        <taxon>Embryophyta</taxon>
        <taxon>Tracheophyta</taxon>
        <taxon>Spermatophyta</taxon>
        <taxon>Magnoliopsida</taxon>
        <taxon>eudicotyledons</taxon>
        <taxon>Gunneridae</taxon>
        <taxon>Pentapetalae</taxon>
        <taxon>rosids</taxon>
        <taxon>fabids</taxon>
        <taxon>Fabales</taxon>
        <taxon>Fabaceae</taxon>
        <taxon>Papilionoideae</taxon>
        <taxon>50 kb inversion clade</taxon>
        <taxon>dalbergioids sensu lato</taxon>
        <taxon>Dalbergieae</taxon>
        <taxon>Pterocarpus clade</taxon>
        <taxon>Arachis</taxon>
    </lineage>
</organism>
<dbReference type="Proteomes" id="UP000289738">
    <property type="component" value="Chromosome B10"/>
</dbReference>
<dbReference type="EMBL" id="SDMP01000020">
    <property type="protein sequence ID" value="RYQ83654.1"/>
    <property type="molecule type" value="Genomic_DNA"/>
</dbReference>
<evidence type="ECO:0000313" key="3">
    <source>
        <dbReference type="Proteomes" id="UP000289738"/>
    </source>
</evidence>
<dbReference type="InterPro" id="IPR040256">
    <property type="entry name" value="At4g02000-like"/>
</dbReference>
<gene>
    <name evidence="2" type="ORF">Ahy_B10g102411</name>
</gene>
<reference evidence="2 3" key="1">
    <citation type="submission" date="2019-01" db="EMBL/GenBank/DDBJ databases">
        <title>Sequencing of cultivated peanut Arachis hypogaea provides insights into genome evolution and oil improvement.</title>
        <authorList>
            <person name="Chen X."/>
        </authorList>
    </citation>
    <scope>NUCLEOTIDE SEQUENCE [LARGE SCALE GENOMIC DNA]</scope>
    <source>
        <strain evidence="3">cv. Fuhuasheng</strain>
        <tissue evidence="2">Leaves</tissue>
    </source>
</reference>
<feature type="domain" description="Zinc knuckle CX2CX4HX4C" evidence="1">
    <location>
        <begin position="85"/>
        <end position="109"/>
    </location>
</feature>
<keyword evidence="3" id="KW-1185">Reference proteome</keyword>
<dbReference type="InterPro" id="IPR025836">
    <property type="entry name" value="Zn_knuckle_CX2CX4HX4C"/>
</dbReference>